<dbReference type="STRING" id="933944.AN215_09405"/>
<proteinExistence type="predicted"/>
<name>A0A1E7JNL8_9ACTN</name>
<dbReference type="Proteomes" id="UP000176087">
    <property type="component" value="Unassembled WGS sequence"/>
</dbReference>
<comment type="caution">
    <text evidence="2">The sequence shown here is derived from an EMBL/GenBank/DDBJ whole genome shotgun (WGS) entry which is preliminary data.</text>
</comment>
<dbReference type="InterPro" id="IPR001509">
    <property type="entry name" value="Epimerase_deHydtase"/>
</dbReference>
<evidence type="ECO:0000313" key="2">
    <source>
        <dbReference type="EMBL" id="OEU89872.1"/>
    </source>
</evidence>
<dbReference type="EMBL" id="LJGT01000038">
    <property type="protein sequence ID" value="OEU89872.1"/>
    <property type="molecule type" value="Genomic_DNA"/>
</dbReference>
<dbReference type="RefSeq" id="WP_070013057.1">
    <property type="nucleotide sequence ID" value="NZ_LJGS01000044.1"/>
</dbReference>
<dbReference type="GO" id="GO:0004029">
    <property type="term" value="F:aldehyde dehydrogenase (NAD+) activity"/>
    <property type="evidence" value="ECO:0007669"/>
    <property type="project" value="TreeGrafter"/>
</dbReference>
<dbReference type="GO" id="GO:0005737">
    <property type="term" value="C:cytoplasm"/>
    <property type="evidence" value="ECO:0007669"/>
    <property type="project" value="TreeGrafter"/>
</dbReference>
<feature type="domain" description="NAD-dependent epimerase/dehydratase" evidence="1">
    <location>
        <begin position="3"/>
        <end position="222"/>
    </location>
</feature>
<sequence length="319" mass="34539">MKVAVLGGSGHVGSFLVPRLVEEGHDVVVVSRGQREPYRPHGAWRRVTRMVTDREAAEADGSFGPAIAALGADVVIDMICFREESARHLVEALAGRVQHFLHCGTIWVYGPSGQVPAPESEPRRPLEEYGRGKAAIEAYLLDQARRNGFPATVVHPGHITGPGWVPVNPAGNLNPGVFQTLADGAEVALPNLGLETLHHVHADDVAQVFTAAIANRSAAVGESFHAVAPTAVTLRGYAEAVAGWFGQEPRLKFVPWEQWRATVDEADAEATYSHIAHSPHRSMEKAGRLLGHRPRFTALEAIEEAVDALVTEGRIERRD</sequence>
<dbReference type="InterPro" id="IPR051783">
    <property type="entry name" value="NAD(P)-dependent_oxidoreduct"/>
</dbReference>
<dbReference type="InterPro" id="IPR036291">
    <property type="entry name" value="NAD(P)-bd_dom_sf"/>
</dbReference>
<protein>
    <submittedName>
        <fullName evidence="2">Epimerase</fullName>
    </submittedName>
</protein>
<dbReference type="PATRIC" id="fig|933944.5.peg.439"/>
<dbReference type="Gene3D" id="3.40.50.720">
    <property type="entry name" value="NAD(P)-binding Rossmann-like Domain"/>
    <property type="match status" value="1"/>
</dbReference>
<dbReference type="PANTHER" id="PTHR48079:SF6">
    <property type="entry name" value="NAD(P)-BINDING DOMAIN-CONTAINING PROTEIN-RELATED"/>
    <property type="match status" value="1"/>
</dbReference>
<accession>A0A1E7JNL8</accession>
<dbReference type="OrthoDB" id="9774199at2"/>
<keyword evidence="3" id="KW-1185">Reference proteome</keyword>
<dbReference type="SUPFAM" id="SSF51735">
    <property type="entry name" value="NAD(P)-binding Rossmann-fold domains"/>
    <property type="match status" value="1"/>
</dbReference>
<dbReference type="AlphaFoldDB" id="A0A1E7JNL8"/>
<dbReference type="PANTHER" id="PTHR48079">
    <property type="entry name" value="PROTEIN YEEZ"/>
    <property type="match status" value="1"/>
</dbReference>
<gene>
    <name evidence="2" type="ORF">AN215_09405</name>
</gene>
<reference evidence="2 3" key="1">
    <citation type="journal article" date="2016" name="Front. Microbiol.">
        <title>Comparative Genomics Analysis of Streptomyces Species Reveals Their Adaptation to the Marine Environment and Their Diversity at the Genomic Level.</title>
        <authorList>
            <person name="Tian X."/>
            <person name="Zhang Z."/>
            <person name="Yang T."/>
            <person name="Chen M."/>
            <person name="Li J."/>
            <person name="Chen F."/>
            <person name="Yang J."/>
            <person name="Li W."/>
            <person name="Zhang B."/>
            <person name="Zhang Z."/>
            <person name="Wu J."/>
            <person name="Zhang C."/>
            <person name="Long L."/>
            <person name="Xiao J."/>
        </authorList>
    </citation>
    <scope>NUCLEOTIDE SEQUENCE [LARGE SCALE GENOMIC DNA]</scope>
    <source>
        <strain evidence="2 3">SCSIO 10390</strain>
    </source>
</reference>
<organism evidence="2 3">
    <name type="scientific">Streptomyces abyssalis</name>
    <dbReference type="NCBI Taxonomy" id="933944"/>
    <lineage>
        <taxon>Bacteria</taxon>
        <taxon>Bacillati</taxon>
        <taxon>Actinomycetota</taxon>
        <taxon>Actinomycetes</taxon>
        <taxon>Kitasatosporales</taxon>
        <taxon>Streptomycetaceae</taxon>
        <taxon>Streptomyces</taxon>
    </lineage>
</organism>
<dbReference type="Pfam" id="PF01370">
    <property type="entry name" value="Epimerase"/>
    <property type="match status" value="1"/>
</dbReference>
<evidence type="ECO:0000313" key="3">
    <source>
        <dbReference type="Proteomes" id="UP000176087"/>
    </source>
</evidence>
<evidence type="ECO:0000259" key="1">
    <source>
        <dbReference type="Pfam" id="PF01370"/>
    </source>
</evidence>